<protein>
    <submittedName>
        <fullName evidence="3">Uncharacterized protein LOC104753707</fullName>
    </submittedName>
</protein>
<dbReference type="PANTHER" id="PTHR47481:SF22">
    <property type="entry name" value="RETROTRANSPOSON GAG DOMAIN-CONTAINING PROTEIN"/>
    <property type="match status" value="1"/>
</dbReference>
<reference evidence="2" key="1">
    <citation type="journal article" date="2014" name="Nat. Commun.">
        <title>The emerging biofuel crop Camelina sativa retains a highly undifferentiated hexaploid genome structure.</title>
        <authorList>
            <person name="Kagale S."/>
            <person name="Koh C."/>
            <person name="Nixon J."/>
            <person name="Bollina V."/>
            <person name="Clarke W.E."/>
            <person name="Tuteja R."/>
            <person name="Spillane C."/>
            <person name="Robinson S.J."/>
            <person name="Links M.G."/>
            <person name="Clarke C."/>
            <person name="Higgins E.E."/>
            <person name="Huebert T."/>
            <person name="Sharpe A.G."/>
            <person name="Parkin I.A."/>
        </authorList>
    </citation>
    <scope>NUCLEOTIDE SEQUENCE [LARGE SCALE GENOMIC DNA]</scope>
    <source>
        <strain evidence="2">cv. DH55</strain>
    </source>
</reference>
<sequence length="229" mass="25441">MSNVTKLMASKFLMWHRQVRALVAGYGLAGHLDGTTAAPAMTLTTDGVTAANPAYNLWERQDQLLYSSPLGVILVELQPILSTVSTSAQIWSLLFSTYAKPSGGHIKQLREQIKQWKKGTKPIDEYFQGLTARFDHLATLGKPYEHEEQIDGRDTPPSMPEIHEKLINFELKLQSQISASSFVPLTANAAFYKSPGHHNNSRNQNRFSSRGNHHNSSRGSQGRGYQGCC</sequence>
<evidence type="ECO:0000313" key="3">
    <source>
        <dbReference type="RefSeq" id="XP_010474224.1"/>
    </source>
</evidence>
<gene>
    <name evidence="3" type="primary">LOC104753707</name>
</gene>
<evidence type="ECO:0000313" key="2">
    <source>
        <dbReference type="Proteomes" id="UP000694864"/>
    </source>
</evidence>
<dbReference type="RefSeq" id="XP_010474224.1">
    <property type="nucleotide sequence ID" value="XM_010475922.1"/>
</dbReference>
<keyword evidence="2" id="KW-1185">Reference proteome</keyword>
<proteinExistence type="predicted"/>
<organism evidence="2 3">
    <name type="scientific">Camelina sativa</name>
    <name type="common">False flax</name>
    <name type="synonym">Myagrum sativum</name>
    <dbReference type="NCBI Taxonomy" id="90675"/>
    <lineage>
        <taxon>Eukaryota</taxon>
        <taxon>Viridiplantae</taxon>
        <taxon>Streptophyta</taxon>
        <taxon>Embryophyta</taxon>
        <taxon>Tracheophyta</taxon>
        <taxon>Spermatophyta</taxon>
        <taxon>Magnoliopsida</taxon>
        <taxon>eudicotyledons</taxon>
        <taxon>Gunneridae</taxon>
        <taxon>Pentapetalae</taxon>
        <taxon>rosids</taxon>
        <taxon>malvids</taxon>
        <taxon>Brassicales</taxon>
        <taxon>Brassicaceae</taxon>
        <taxon>Camelineae</taxon>
        <taxon>Camelina</taxon>
    </lineage>
</organism>
<dbReference type="PANTHER" id="PTHR47481">
    <property type="match status" value="1"/>
</dbReference>
<accession>A0ABM0WPJ7</accession>
<name>A0ABM0WPJ7_CAMSA</name>
<evidence type="ECO:0000256" key="1">
    <source>
        <dbReference type="SAM" id="MobiDB-lite"/>
    </source>
</evidence>
<dbReference type="Proteomes" id="UP000694864">
    <property type="component" value="Chromosome 16"/>
</dbReference>
<reference evidence="3" key="2">
    <citation type="submission" date="2025-08" db="UniProtKB">
        <authorList>
            <consortium name="RefSeq"/>
        </authorList>
    </citation>
    <scope>IDENTIFICATION</scope>
    <source>
        <tissue evidence="3">Leaf</tissue>
    </source>
</reference>
<feature type="region of interest" description="Disordered" evidence="1">
    <location>
        <begin position="194"/>
        <end position="229"/>
    </location>
</feature>
<dbReference type="GeneID" id="104753707"/>
<feature type="compositionally biased region" description="Low complexity" evidence="1">
    <location>
        <begin position="201"/>
        <end position="210"/>
    </location>
</feature>